<evidence type="ECO:0000313" key="2">
    <source>
        <dbReference type="Proteomes" id="UP000188726"/>
    </source>
</evidence>
<protein>
    <submittedName>
        <fullName evidence="1">Uncharacterized protein</fullName>
    </submittedName>
</protein>
<comment type="caution">
    <text evidence="1">The sequence shown here is derived from an EMBL/GenBank/DDBJ whole genome shotgun (WGS) entry which is preliminary data.</text>
</comment>
<accession>A0AB36K8V6</accession>
<dbReference type="EMBL" id="MUEO01000007">
    <property type="protein sequence ID" value="OOE45387.1"/>
    <property type="molecule type" value="Genomic_DNA"/>
</dbReference>
<reference evidence="1 2" key="1">
    <citation type="journal article" date="2017" name="Genome Announc.">
        <title>Draft Genome Sequences of Salinivibrio proteolyticus, Salinivibrio sharmensis, Salinivibrio siamensis, Salinivibrio costicola subsp. alcaliphilus, Salinivibrio costicola subsp. vallismortis, and 29 New Isolates Belonging to the Genus Salinivibrio.</title>
        <authorList>
            <person name="Lopez-Hermoso C."/>
            <person name="de la Haba R.R."/>
            <person name="Sanchez-Porro C."/>
            <person name="Bayliss S.C."/>
            <person name="Feil E.J."/>
            <person name="Ventosa A."/>
        </authorList>
    </citation>
    <scope>NUCLEOTIDE SEQUENCE [LARGE SCALE GENOMIC DNA]</scope>
    <source>
        <strain evidence="1 2">IC202</strain>
    </source>
</reference>
<gene>
    <name evidence="1" type="ORF">BZG09_04265</name>
</gene>
<evidence type="ECO:0000313" key="1">
    <source>
        <dbReference type="EMBL" id="OOE45387.1"/>
    </source>
</evidence>
<proteinExistence type="predicted"/>
<dbReference type="AlphaFoldDB" id="A0AB36K8V6"/>
<name>A0AB36K8V6_9GAMM</name>
<dbReference type="RefSeq" id="WP_077457219.1">
    <property type="nucleotide sequence ID" value="NZ_MUEO01000007.1"/>
</dbReference>
<sequence length="128" mass="14671">MSMSLLVAKFCTTEKGLCADYTEVSKRFNVNGFIDGFVDKEFLATFKVYDEDCEYTYKEVNPEKLLEKLNATSSHELYHCVKIDESKRVEKLRDTAKQLVMLNQMYQLCAIYYSAASVSDCTTKLIVA</sequence>
<organism evidence="1 2">
    <name type="scientific">Salinivibrio kushneri</name>
    <dbReference type="NCBI Taxonomy" id="1908198"/>
    <lineage>
        <taxon>Bacteria</taxon>
        <taxon>Pseudomonadati</taxon>
        <taxon>Pseudomonadota</taxon>
        <taxon>Gammaproteobacteria</taxon>
        <taxon>Vibrionales</taxon>
        <taxon>Vibrionaceae</taxon>
        <taxon>Salinivibrio</taxon>
    </lineage>
</organism>
<dbReference type="Proteomes" id="UP000188726">
    <property type="component" value="Unassembled WGS sequence"/>
</dbReference>